<evidence type="ECO:0000313" key="2">
    <source>
        <dbReference type="EMBL" id="KAK8564985.1"/>
    </source>
</evidence>
<organism evidence="2 3">
    <name type="scientific">Hibiscus sabdariffa</name>
    <name type="common">roselle</name>
    <dbReference type="NCBI Taxonomy" id="183260"/>
    <lineage>
        <taxon>Eukaryota</taxon>
        <taxon>Viridiplantae</taxon>
        <taxon>Streptophyta</taxon>
        <taxon>Embryophyta</taxon>
        <taxon>Tracheophyta</taxon>
        <taxon>Spermatophyta</taxon>
        <taxon>Magnoliopsida</taxon>
        <taxon>eudicotyledons</taxon>
        <taxon>Gunneridae</taxon>
        <taxon>Pentapetalae</taxon>
        <taxon>rosids</taxon>
        <taxon>malvids</taxon>
        <taxon>Malvales</taxon>
        <taxon>Malvaceae</taxon>
        <taxon>Malvoideae</taxon>
        <taxon>Hibiscus</taxon>
    </lineage>
</organism>
<dbReference type="EMBL" id="JBBPBM010000010">
    <property type="protein sequence ID" value="KAK8564985.1"/>
    <property type="molecule type" value="Genomic_DNA"/>
</dbReference>
<proteinExistence type="predicted"/>
<dbReference type="InterPro" id="IPR052929">
    <property type="entry name" value="RNase_H-like_EbsB-rel"/>
</dbReference>
<dbReference type="PANTHER" id="PTHR47074">
    <property type="entry name" value="BNAC02G40300D PROTEIN"/>
    <property type="match status" value="1"/>
</dbReference>
<keyword evidence="3" id="KW-1185">Reference proteome</keyword>
<protein>
    <recommendedName>
        <fullName evidence="1">RNase H type-1 domain-containing protein</fullName>
    </recommendedName>
</protein>
<feature type="domain" description="RNase H type-1" evidence="1">
    <location>
        <begin position="3"/>
        <end position="52"/>
    </location>
</feature>
<gene>
    <name evidence="2" type="ORF">V6N12_058561</name>
</gene>
<evidence type="ECO:0000313" key="3">
    <source>
        <dbReference type="Proteomes" id="UP001472677"/>
    </source>
</evidence>
<sequence length="98" mass="10863">MTIIRNNKGFVLGSCVKVQHGSLVFMAEARASVHGLSFAVDLGFHHVLLERDLRDNNQVAHAIAALGKHLTSDTYWFEDVPLEVLSLVEADRRNISPP</sequence>
<reference evidence="2 3" key="1">
    <citation type="journal article" date="2024" name="G3 (Bethesda)">
        <title>Genome assembly of Hibiscus sabdariffa L. provides insights into metabolisms of medicinal natural products.</title>
        <authorList>
            <person name="Kim T."/>
        </authorList>
    </citation>
    <scope>NUCLEOTIDE SEQUENCE [LARGE SCALE GENOMIC DNA]</scope>
    <source>
        <strain evidence="2">TK-2024</strain>
        <tissue evidence="2">Old leaves</tissue>
    </source>
</reference>
<name>A0ABR2ESL5_9ROSI</name>
<accession>A0ABR2ESL5</accession>
<dbReference type="PANTHER" id="PTHR47074:SF48">
    <property type="entry name" value="POLYNUCLEOTIDYL TRANSFERASE, RIBONUCLEASE H-LIKE SUPERFAMILY PROTEIN"/>
    <property type="match status" value="1"/>
</dbReference>
<dbReference type="Pfam" id="PF13456">
    <property type="entry name" value="RVT_3"/>
    <property type="match status" value="1"/>
</dbReference>
<comment type="caution">
    <text evidence="2">The sequence shown here is derived from an EMBL/GenBank/DDBJ whole genome shotgun (WGS) entry which is preliminary data.</text>
</comment>
<evidence type="ECO:0000259" key="1">
    <source>
        <dbReference type="Pfam" id="PF13456"/>
    </source>
</evidence>
<dbReference type="Proteomes" id="UP001472677">
    <property type="component" value="Unassembled WGS sequence"/>
</dbReference>
<dbReference type="InterPro" id="IPR002156">
    <property type="entry name" value="RNaseH_domain"/>
</dbReference>